<gene>
    <name evidence="2" type="ORF">CGC53_08920</name>
</gene>
<dbReference type="InterPro" id="IPR025366">
    <property type="entry name" value="DUF4270"/>
</dbReference>
<dbReference type="PROSITE" id="PS51257">
    <property type="entry name" value="PROKAR_LIPOPROTEIN"/>
    <property type="match status" value="1"/>
</dbReference>
<reference evidence="3" key="1">
    <citation type="submission" date="2017-06" db="EMBL/GenBank/DDBJ databases">
        <title>Capnocytophaga spp. assemblies.</title>
        <authorList>
            <person name="Gulvik C.A."/>
        </authorList>
    </citation>
    <scope>NUCLEOTIDE SEQUENCE [LARGE SCALE GENOMIC DNA]</scope>
    <source>
        <strain evidence="3">H6253</strain>
    </source>
</reference>
<name>A0A250FEK7_9FLAO</name>
<dbReference type="KEGG" id="clk:CGC53_08920"/>
<dbReference type="Proteomes" id="UP000217276">
    <property type="component" value="Chromosome"/>
</dbReference>
<evidence type="ECO:0008006" key="4">
    <source>
        <dbReference type="Google" id="ProtNLM"/>
    </source>
</evidence>
<dbReference type="RefSeq" id="WP_095914463.1">
    <property type="nucleotide sequence ID" value="NZ_CAUUPF010000008.1"/>
</dbReference>
<dbReference type="EMBL" id="CP022384">
    <property type="protein sequence ID" value="ATA82457.1"/>
    <property type="molecule type" value="Genomic_DNA"/>
</dbReference>
<sequence>MKNPLKIVFFASLLPLFTACSDNSFNEIDGALLKNPNFSTSVLTPTFTVSQTTAEAVQTNGLGGYLLGQYTQAPFGTLSATIVAQVGLSSVNPVFGEQSQANENKNNKQENETVTEAYLYIPFFNPLSSLQKPTYTQNAEYTLDSIYGNKAAQFKIDVKELNYYLSDIGTNLNAKEYYSNDSAINAHIGASVASATGTTYTLTNKAVVRYQFDDPKTTEDESKKVQDVLAPGLRIPLSTSFFQSKIISQEGAAVLSNLNDFKQHFKGLVISASDFSNDLMMMLNTSAAKIEINYSYTSNDKTLKKRFELPISGITMNLFGQNGGATTDSSKIYLSGALGHGATLKIADADINSIKNQKLMITDASILLYVDQSVTYQKEPERLYIYNANTGAALADYGYDPTANAQTAAYSHLVHLVPLYKVNGKGVYYRLRITNHLLNIVNGNTTNVPLGIAVISNVKNSTVKNYLTGSQKGKTTESAVVTPLSTVIKEVKIEVNYSKVRN</sequence>
<feature type="signal peptide" evidence="1">
    <location>
        <begin position="1"/>
        <end position="21"/>
    </location>
</feature>
<evidence type="ECO:0000313" key="3">
    <source>
        <dbReference type="Proteomes" id="UP000217276"/>
    </source>
</evidence>
<keyword evidence="1" id="KW-0732">Signal</keyword>
<evidence type="ECO:0000256" key="1">
    <source>
        <dbReference type="SAM" id="SignalP"/>
    </source>
</evidence>
<dbReference type="Pfam" id="PF14092">
    <property type="entry name" value="DUF4270"/>
    <property type="match status" value="1"/>
</dbReference>
<feature type="chain" id="PRO_5012648317" description="DUF4270 domain-containing protein" evidence="1">
    <location>
        <begin position="22"/>
        <end position="502"/>
    </location>
</feature>
<proteinExistence type="predicted"/>
<accession>A0A250FEK7</accession>
<dbReference type="AlphaFoldDB" id="A0A250FEK7"/>
<evidence type="ECO:0000313" key="2">
    <source>
        <dbReference type="EMBL" id="ATA82457.1"/>
    </source>
</evidence>
<keyword evidence="3" id="KW-1185">Reference proteome</keyword>
<organism evidence="2 3">
    <name type="scientific">Capnocytophaga leadbetteri</name>
    <dbReference type="NCBI Taxonomy" id="327575"/>
    <lineage>
        <taxon>Bacteria</taxon>
        <taxon>Pseudomonadati</taxon>
        <taxon>Bacteroidota</taxon>
        <taxon>Flavobacteriia</taxon>
        <taxon>Flavobacteriales</taxon>
        <taxon>Flavobacteriaceae</taxon>
        <taxon>Capnocytophaga</taxon>
    </lineage>
</organism>
<protein>
    <recommendedName>
        <fullName evidence="4">DUF4270 domain-containing protein</fullName>
    </recommendedName>
</protein>